<dbReference type="PIRSF" id="PIRSF005457">
    <property type="entry name" value="Glx"/>
    <property type="match status" value="1"/>
</dbReference>
<evidence type="ECO:0000256" key="4">
    <source>
        <dbReference type="ARBA" id="ARBA00022723"/>
    </source>
</evidence>
<reference evidence="10" key="1">
    <citation type="submission" date="2016-09" db="EMBL/GenBank/DDBJ databases">
        <authorList>
            <person name="Varghese N."/>
            <person name="Submissions S."/>
        </authorList>
    </citation>
    <scope>NUCLEOTIDE SEQUENCE [LARGE SCALE GENOMIC DNA]</scope>
    <source>
        <strain evidence="10">JS23</strain>
    </source>
</reference>
<dbReference type="InterPro" id="IPR032282">
    <property type="entry name" value="HAGH_C"/>
</dbReference>
<dbReference type="PANTHER" id="PTHR43705">
    <property type="entry name" value="HYDROXYACYLGLUTATHIONE HYDROLASE"/>
    <property type="match status" value="1"/>
</dbReference>
<dbReference type="AlphaFoldDB" id="A0A1H2PWT1"/>
<comment type="subunit">
    <text evidence="7">Monomer.</text>
</comment>
<feature type="binding site" evidence="7">
    <location>
        <position position="72"/>
    </location>
    <ligand>
        <name>Zn(2+)</name>
        <dbReference type="ChEBI" id="CHEBI:29105"/>
        <label>1</label>
    </ligand>
</feature>
<proteinExistence type="inferred from homology"/>
<feature type="binding site" evidence="7">
    <location>
        <position position="190"/>
    </location>
    <ligand>
        <name>Zn(2+)</name>
        <dbReference type="ChEBI" id="CHEBI:29105"/>
        <label>2</label>
    </ligand>
</feature>
<dbReference type="InterPro" id="IPR050110">
    <property type="entry name" value="Glyoxalase_II_hydrolase"/>
</dbReference>
<evidence type="ECO:0000313" key="9">
    <source>
        <dbReference type="EMBL" id="SDV51018.1"/>
    </source>
</evidence>
<dbReference type="GO" id="GO:0004416">
    <property type="term" value="F:hydroxyacylglutathione hydrolase activity"/>
    <property type="evidence" value="ECO:0007669"/>
    <property type="project" value="UniProtKB-UniRule"/>
</dbReference>
<protein>
    <recommendedName>
        <fullName evidence="7">Hydroxyacylglutathione hydrolase</fullName>
        <ecNumber evidence="7">3.1.2.6</ecNumber>
    </recommendedName>
    <alternativeName>
        <fullName evidence="7">Glyoxalase II</fullName>
        <shortName evidence="7">Glx II</shortName>
    </alternativeName>
</protein>
<dbReference type="EC" id="3.1.2.6" evidence="7"/>
<dbReference type="STRING" id="1770053.SAMN05216551_114118"/>
<evidence type="ECO:0000256" key="6">
    <source>
        <dbReference type="ARBA" id="ARBA00022833"/>
    </source>
</evidence>
<comment type="catalytic activity">
    <reaction evidence="1 7">
        <text>an S-(2-hydroxyacyl)glutathione + H2O = a 2-hydroxy carboxylate + glutathione + H(+)</text>
        <dbReference type="Rhea" id="RHEA:21864"/>
        <dbReference type="ChEBI" id="CHEBI:15377"/>
        <dbReference type="ChEBI" id="CHEBI:15378"/>
        <dbReference type="ChEBI" id="CHEBI:57925"/>
        <dbReference type="ChEBI" id="CHEBI:58896"/>
        <dbReference type="ChEBI" id="CHEBI:71261"/>
        <dbReference type="EC" id="3.1.2.6"/>
    </reaction>
</comment>
<dbReference type="NCBIfam" id="TIGR03413">
    <property type="entry name" value="GSH_gloB"/>
    <property type="match status" value="1"/>
</dbReference>
<dbReference type="Pfam" id="PF00753">
    <property type="entry name" value="Lactamase_B"/>
    <property type="match status" value="1"/>
</dbReference>
<dbReference type="UniPathway" id="UPA00619">
    <property type="reaction ID" value="UER00676"/>
</dbReference>
<feature type="binding site" evidence="7">
    <location>
        <position position="152"/>
    </location>
    <ligand>
        <name>Zn(2+)</name>
        <dbReference type="ChEBI" id="CHEBI:29105"/>
        <label>1</label>
    </ligand>
</feature>
<dbReference type="HAMAP" id="MF_01374">
    <property type="entry name" value="Glyoxalase_2"/>
    <property type="match status" value="1"/>
</dbReference>
<dbReference type="Gene3D" id="3.60.15.10">
    <property type="entry name" value="Ribonuclease Z/Hydroxyacylglutathione hydrolase-like"/>
    <property type="match status" value="1"/>
</dbReference>
<dbReference type="InterPro" id="IPR001279">
    <property type="entry name" value="Metallo-B-lactamas"/>
</dbReference>
<dbReference type="GO" id="GO:0046872">
    <property type="term" value="F:metal ion binding"/>
    <property type="evidence" value="ECO:0007669"/>
    <property type="project" value="UniProtKB-KW"/>
</dbReference>
<dbReference type="Proteomes" id="UP000243719">
    <property type="component" value="Unassembled WGS sequence"/>
</dbReference>
<keyword evidence="10" id="KW-1185">Reference proteome</keyword>
<evidence type="ECO:0000256" key="1">
    <source>
        <dbReference type="ARBA" id="ARBA00001623"/>
    </source>
</evidence>
<dbReference type="EMBL" id="FNLO01000014">
    <property type="protein sequence ID" value="SDV51018.1"/>
    <property type="molecule type" value="Genomic_DNA"/>
</dbReference>
<evidence type="ECO:0000256" key="5">
    <source>
        <dbReference type="ARBA" id="ARBA00022801"/>
    </source>
</evidence>
<keyword evidence="6 7" id="KW-0862">Zinc</keyword>
<evidence type="ECO:0000313" key="10">
    <source>
        <dbReference type="Proteomes" id="UP000243719"/>
    </source>
</evidence>
<accession>A0A1H2PWT1</accession>
<dbReference type="PANTHER" id="PTHR43705:SF1">
    <property type="entry name" value="HYDROXYACYLGLUTATHIONE HYDROLASE GLOB"/>
    <property type="match status" value="1"/>
</dbReference>
<dbReference type="InterPro" id="IPR035680">
    <property type="entry name" value="Clx_II_MBL"/>
</dbReference>
<organism evidence="9 10">
    <name type="scientific">Chitinasiproducens palmae</name>
    <dbReference type="NCBI Taxonomy" id="1770053"/>
    <lineage>
        <taxon>Bacteria</taxon>
        <taxon>Pseudomonadati</taxon>
        <taxon>Pseudomonadota</taxon>
        <taxon>Betaproteobacteria</taxon>
        <taxon>Burkholderiales</taxon>
        <taxon>Burkholderiaceae</taxon>
        <taxon>Chitinasiproducens</taxon>
    </lineage>
</organism>
<dbReference type="CDD" id="cd07723">
    <property type="entry name" value="hydroxyacylglutathione_hydrolase_MBL-fold"/>
    <property type="match status" value="1"/>
</dbReference>
<comment type="cofactor">
    <cofactor evidence="7">
        <name>Zn(2+)</name>
        <dbReference type="ChEBI" id="CHEBI:29105"/>
    </cofactor>
    <text evidence="7">Binds 2 Zn(2+) ions per subunit.</text>
</comment>
<name>A0A1H2PWT1_9BURK</name>
<feature type="binding site" evidence="7">
    <location>
        <position position="75"/>
    </location>
    <ligand>
        <name>Zn(2+)</name>
        <dbReference type="ChEBI" id="CHEBI:29105"/>
        <label>2</label>
    </ligand>
</feature>
<comment type="pathway">
    <text evidence="2 7">Secondary metabolite metabolism; methylglyoxal degradation; (R)-lactate from methylglyoxal: step 2/2.</text>
</comment>
<comment type="similarity">
    <text evidence="3 7">Belongs to the metallo-beta-lactamase superfamily. Glyoxalase II family.</text>
</comment>
<dbReference type="InterPro" id="IPR017782">
    <property type="entry name" value="Hydroxyacylglutathione_Hdrlase"/>
</dbReference>
<feature type="domain" description="Metallo-beta-lactamase" evidence="8">
    <location>
        <begin position="29"/>
        <end position="190"/>
    </location>
</feature>
<sequence>MYQTSPESTIATEHRADALVCTALPALQDNYIWVLDDGAQAVVVDPGQAAPVQAMLRARQLQLAAILLTHHHADHVAGVPALLADAPGAPVFGPAVEAIATVDRPVRGGERVAVPGLALDFQVLDTPGHTRGHIAFYSADARLGAPRLFCGDTLFACGCGRLFEGTPEQMHASLGGFAALPDTTRVHCAHEYTLANIRFALACEPGNRVLQAFDREASALREKGQPTVPTTLGDERARNPFLRVDVPEIAATLEARAGRAVPPGAPRFAALRAWKDVFQP</sequence>
<comment type="function">
    <text evidence="7">Thiolesterase that catalyzes the hydrolysis of S-D-lactoyl-glutathione to form glutathione and D-lactic acid.</text>
</comment>
<evidence type="ECO:0000256" key="2">
    <source>
        <dbReference type="ARBA" id="ARBA00004963"/>
    </source>
</evidence>
<dbReference type="InterPro" id="IPR036866">
    <property type="entry name" value="RibonucZ/Hydroxyglut_hydro"/>
</dbReference>
<gene>
    <name evidence="7" type="primary">gloB</name>
    <name evidence="9" type="ORF">SAMN05216551_114118</name>
</gene>
<evidence type="ECO:0000256" key="7">
    <source>
        <dbReference type="HAMAP-Rule" id="MF_01374"/>
    </source>
</evidence>
<dbReference type="SMART" id="SM00849">
    <property type="entry name" value="Lactamase_B"/>
    <property type="match status" value="1"/>
</dbReference>
<feature type="binding site" evidence="7">
    <location>
        <position position="152"/>
    </location>
    <ligand>
        <name>Zn(2+)</name>
        <dbReference type="ChEBI" id="CHEBI:29105"/>
        <label>2</label>
    </ligand>
</feature>
<keyword evidence="4 7" id="KW-0479">Metal-binding</keyword>
<dbReference type="SUPFAM" id="SSF56281">
    <property type="entry name" value="Metallo-hydrolase/oxidoreductase"/>
    <property type="match status" value="1"/>
</dbReference>
<evidence type="ECO:0000256" key="3">
    <source>
        <dbReference type="ARBA" id="ARBA00006759"/>
    </source>
</evidence>
<feature type="binding site" evidence="7">
    <location>
        <position position="129"/>
    </location>
    <ligand>
        <name>Zn(2+)</name>
        <dbReference type="ChEBI" id="CHEBI:29105"/>
        <label>1</label>
    </ligand>
</feature>
<keyword evidence="5 7" id="KW-0378">Hydrolase</keyword>
<dbReference type="Pfam" id="PF16123">
    <property type="entry name" value="HAGH_C"/>
    <property type="match status" value="1"/>
</dbReference>
<evidence type="ECO:0000259" key="8">
    <source>
        <dbReference type="SMART" id="SM00849"/>
    </source>
</evidence>
<dbReference type="GO" id="GO:0019243">
    <property type="term" value="P:methylglyoxal catabolic process to D-lactate via S-lactoyl-glutathione"/>
    <property type="evidence" value="ECO:0007669"/>
    <property type="project" value="UniProtKB-UniRule"/>
</dbReference>
<feature type="binding site" evidence="7">
    <location>
        <position position="70"/>
    </location>
    <ligand>
        <name>Zn(2+)</name>
        <dbReference type="ChEBI" id="CHEBI:29105"/>
        <label>1</label>
    </ligand>
</feature>
<feature type="binding site" evidence="7">
    <location>
        <position position="74"/>
    </location>
    <ligand>
        <name>Zn(2+)</name>
        <dbReference type="ChEBI" id="CHEBI:29105"/>
        <label>2</label>
    </ligand>
</feature>